<reference evidence="2 3" key="1">
    <citation type="submission" date="2024-09" db="EMBL/GenBank/DDBJ databases">
        <title>A chromosome-level genome assembly of Gray's grenadier anchovy, Coilia grayii.</title>
        <authorList>
            <person name="Fu Z."/>
        </authorList>
    </citation>
    <scope>NUCLEOTIDE SEQUENCE [LARGE SCALE GENOMIC DNA]</scope>
    <source>
        <strain evidence="2">G4</strain>
        <tissue evidence="2">Muscle</tissue>
    </source>
</reference>
<dbReference type="Proteomes" id="UP001591681">
    <property type="component" value="Unassembled WGS sequence"/>
</dbReference>
<dbReference type="Pfam" id="PF09004">
    <property type="entry name" value="ALKBH8_N"/>
    <property type="match status" value="1"/>
</dbReference>
<accession>A0ABD1KF98</accession>
<dbReference type="AlphaFoldDB" id="A0ABD1KF98"/>
<sequence>MTGCGLVSLWAPEHSSTQQSQTLEQRRSPEKLGFSSHLVSPSIEDVCQSLDHFQCCEAQARGTGEWIWNTGHTNTESVQKTKRSLTPNFTYIKNECVERVHTFWFLCVLISDDISWTENIVAIIKKAQQRLHFLRVLRKHNLDSGLLLTFYRTSIKSQLAYCISVWYSSCTMADKERLQRVARTA</sequence>
<evidence type="ECO:0000259" key="1">
    <source>
        <dbReference type="Pfam" id="PF09004"/>
    </source>
</evidence>
<proteinExistence type="predicted"/>
<dbReference type="EMBL" id="JBHFQA010000006">
    <property type="protein sequence ID" value="KAL2097874.1"/>
    <property type="molecule type" value="Genomic_DNA"/>
</dbReference>
<evidence type="ECO:0000313" key="3">
    <source>
        <dbReference type="Proteomes" id="UP001591681"/>
    </source>
</evidence>
<keyword evidence="3" id="KW-1185">Reference proteome</keyword>
<comment type="caution">
    <text evidence="2">The sequence shown here is derived from an EMBL/GenBank/DDBJ whole genome shotgun (WGS) entry which is preliminary data.</text>
</comment>
<gene>
    <name evidence="2" type="ORF">ACEWY4_007081</name>
</gene>
<feature type="domain" description="Alkylated DNA repair protein AlkB homologue 8 N-terminal" evidence="1">
    <location>
        <begin position="116"/>
        <end position="157"/>
    </location>
</feature>
<evidence type="ECO:0000313" key="2">
    <source>
        <dbReference type="EMBL" id="KAL2097874.1"/>
    </source>
</evidence>
<organism evidence="2 3">
    <name type="scientific">Coilia grayii</name>
    <name type="common">Gray's grenadier anchovy</name>
    <dbReference type="NCBI Taxonomy" id="363190"/>
    <lineage>
        <taxon>Eukaryota</taxon>
        <taxon>Metazoa</taxon>
        <taxon>Chordata</taxon>
        <taxon>Craniata</taxon>
        <taxon>Vertebrata</taxon>
        <taxon>Euteleostomi</taxon>
        <taxon>Actinopterygii</taxon>
        <taxon>Neopterygii</taxon>
        <taxon>Teleostei</taxon>
        <taxon>Clupei</taxon>
        <taxon>Clupeiformes</taxon>
        <taxon>Clupeoidei</taxon>
        <taxon>Engraulidae</taxon>
        <taxon>Coilinae</taxon>
        <taxon>Coilia</taxon>
    </lineage>
</organism>
<protein>
    <recommendedName>
        <fullName evidence="1">Alkylated DNA repair protein AlkB homologue 8 N-terminal domain-containing protein</fullName>
    </recommendedName>
</protein>
<name>A0ABD1KF98_9TELE</name>
<dbReference type="InterPro" id="IPR015095">
    <property type="entry name" value="AlkB_hom8_N"/>
</dbReference>